<evidence type="ECO:0000256" key="4">
    <source>
        <dbReference type="SAM" id="MobiDB-lite"/>
    </source>
</evidence>
<keyword evidence="7" id="KW-1185">Reference proteome</keyword>
<dbReference type="GeneID" id="37034377"/>
<feature type="compositionally biased region" description="Basic and acidic residues" evidence="4">
    <location>
        <begin position="556"/>
        <end position="578"/>
    </location>
</feature>
<dbReference type="PROSITE" id="PS50280">
    <property type="entry name" value="SET"/>
    <property type="match status" value="1"/>
</dbReference>
<dbReference type="Gene3D" id="3.90.1410.10">
    <property type="entry name" value="set domain protein methyltransferase, domain 1"/>
    <property type="match status" value="1"/>
</dbReference>
<evidence type="ECO:0000256" key="1">
    <source>
        <dbReference type="ARBA" id="ARBA00022603"/>
    </source>
</evidence>
<dbReference type="OrthoDB" id="341421at2759"/>
<feature type="region of interest" description="Disordered" evidence="4">
    <location>
        <begin position="254"/>
        <end position="286"/>
    </location>
</feature>
<evidence type="ECO:0000256" key="2">
    <source>
        <dbReference type="ARBA" id="ARBA00022679"/>
    </source>
</evidence>
<accession>A0A316VWP7</accession>
<evidence type="ECO:0000256" key="3">
    <source>
        <dbReference type="ARBA" id="ARBA00022691"/>
    </source>
</evidence>
<dbReference type="Proteomes" id="UP000245783">
    <property type="component" value="Unassembled WGS sequence"/>
</dbReference>
<organism evidence="6 7">
    <name type="scientific">Ceraceosorus guamensis</name>
    <dbReference type="NCBI Taxonomy" id="1522189"/>
    <lineage>
        <taxon>Eukaryota</taxon>
        <taxon>Fungi</taxon>
        <taxon>Dikarya</taxon>
        <taxon>Basidiomycota</taxon>
        <taxon>Ustilaginomycotina</taxon>
        <taxon>Exobasidiomycetes</taxon>
        <taxon>Ceraceosorales</taxon>
        <taxon>Ceraceosoraceae</taxon>
        <taxon>Ceraceosorus</taxon>
    </lineage>
</organism>
<gene>
    <name evidence="6" type="ORF">IE81DRAFT_314478</name>
</gene>
<dbReference type="Pfam" id="PF09273">
    <property type="entry name" value="Rubis-subs-bind"/>
    <property type="match status" value="1"/>
</dbReference>
<dbReference type="InterPro" id="IPR036464">
    <property type="entry name" value="Rubisco_LSMT_subst-bd_sf"/>
</dbReference>
<dbReference type="InterPro" id="IPR046341">
    <property type="entry name" value="SET_dom_sf"/>
</dbReference>
<dbReference type="AlphaFoldDB" id="A0A316VWP7"/>
<reference evidence="6 7" key="1">
    <citation type="journal article" date="2018" name="Mol. Biol. Evol.">
        <title>Broad Genomic Sampling Reveals a Smut Pathogenic Ancestry of the Fungal Clade Ustilaginomycotina.</title>
        <authorList>
            <person name="Kijpornyongpan T."/>
            <person name="Mondo S.J."/>
            <person name="Barry K."/>
            <person name="Sandor L."/>
            <person name="Lee J."/>
            <person name="Lipzen A."/>
            <person name="Pangilinan J."/>
            <person name="LaButti K."/>
            <person name="Hainaut M."/>
            <person name="Henrissat B."/>
            <person name="Grigoriev I.V."/>
            <person name="Spatafora J.W."/>
            <person name="Aime M.C."/>
        </authorList>
    </citation>
    <scope>NUCLEOTIDE SEQUENCE [LARGE SCALE GENOMIC DNA]</scope>
    <source>
        <strain evidence="6 7">MCA 4658</strain>
    </source>
</reference>
<feature type="domain" description="SET" evidence="5">
    <location>
        <begin position="29"/>
        <end position="337"/>
    </location>
</feature>
<dbReference type="GO" id="GO:0032259">
    <property type="term" value="P:methylation"/>
    <property type="evidence" value="ECO:0007669"/>
    <property type="project" value="UniProtKB-KW"/>
</dbReference>
<dbReference type="Gene3D" id="3.90.1420.10">
    <property type="entry name" value="Rubisco LSMT, substrate-binding domain"/>
    <property type="match status" value="1"/>
</dbReference>
<proteinExistence type="predicted"/>
<dbReference type="InterPro" id="IPR001214">
    <property type="entry name" value="SET_dom"/>
</dbReference>
<dbReference type="RefSeq" id="XP_025369029.1">
    <property type="nucleotide sequence ID" value="XM_025512507.1"/>
</dbReference>
<dbReference type="InterPro" id="IPR050600">
    <property type="entry name" value="SETD3_SETD6_MTase"/>
</dbReference>
<evidence type="ECO:0000313" key="6">
    <source>
        <dbReference type="EMBL" id="PWN41869.1"/>
    </source>
</evidence>
<evidence type="ECO:0000313" key="7">
    <source>
        <dbReference type="Proteomes" id="UP000245783"/>
    </source>
</evidence>
<name>A0A316VWP7_9BASI</name>
<dbReference type="PANTHER" id="PTHR13271">
    <property type="entry name" value="UNCHARACTERIZED PUTATIVE METHYLTRANSFERASE"/>
    <property type="match status" value="1"/>
</dbReference>
<dbReference type="InParanoid" id="A0A316VWP7"/>
<dbReference type="GO" id="GO:0016279">
    <property type="term" value="F:protein-lysine N-methyltransferase activity"/>
    <property type="evidence" value="ECO:0007669"/>
    <property type="project" value="TreeGrafter"/>
</dbReference>
<dbReference type="PANTHER" id="PTHR13271:SF152">
    <property type="entry name" value="UBIQUITIN-LIKE DOMAIN-CONTAINING PROTEIN"/>
    <property type="match status" value="1"/>
</dbReference>
<protein>
    <submittedName>
        <fullName evidence="6">SET domain-containing protein</fullName>
    </submittedName>
</protein>
<dbReference type="SUPFAM" id="SSF81822">
    <property type="entry name" value="RuBisCo LSMT C-terminal, substrate-binding domain"/>
    <property type="match status" value="1"/>
</dbReference>
<keyword evidence="1" id="KW-0489">Methyltransferase</keyword>
<feature type="region of interest" description="Disordered" evidence="4">
    <location>
        <begin position="556"/>
        <end position="584"/>
    </location>
</feature>
<keyword evidence="2" id="KW-0808">Transferase</keyword>
<keyword evidence="3" id="KW-0949">S-adenosyl-L-methionine</keyword>
<feature type="compositionally biased region" description="Acidic residues" evidence="4">
    <location>
        <begin position="259"/>
        <end position="286"/>
    </location>
</feature>
<dbReference type="STRING" id="1522189.A0A316VWP7"/>
<dbReference type="SUPFAM" id="SSF82199">
    <property type="entry name" value="SET domain"/>
    <property type="match status" value="1"/>
</dbReference>
<dbReference type="InterPro" id="IPR015353">
    <property type="entry name" value="Rubisco_LSMT_subst-bd"/>
</dbReference>
<dbReference type="EMBL" id="KZ819386">
    <property type="protein sequence ID" value="PWN41869.1"/>
    <property type="molecule type" value="Genomic_DNA"/>
</dbReference>
<sequence length="584" mass="64764">MASNTQHEPTPVEQSFLNWFESTGGYLSPDVSLHDFTLQGMGRGMKSNKRLERDALLFSIPRYMLLGTRTSTLPSRAIAADEKAASLEAQTNPHLFTWQSLSGGWTQLLLVMLWEHFRSTAEGGAALNDSLAPRGSMDDEQDNAGGSVGPSWGPYFDILPRNFDTPMFWDRQELQDLEGTTVREKIGLAEAQLAYRTQLLPYIHAHPDLFVGSKASANARQVESLISTYYSEELFHRMGSAVLSRSFHVNLPGQGGLEEVGEAEDGMEVEDDEDEDEEDGEGEGEENINDVCMVPMADMLNARFESDNARTFYHQDVLEMRTTQVVEAGEQLLNTYGDPPNCDLIRRYGYVDEPNGADVAELPATTLVDALLSLEGLTSTTAVHETRRADLLSRLGWTISIGFDEVHALAYLFPLSQEAPFEPTPLSPTERELRSAAASISDELLAQARVLIMSPETLEKLKKKDKLPSSRIEAREFVDGQSRGVAEIIARAIELRLEVYPTTLQDNRATLYASLSTHKRLAPLSARRRNALVVRSGEQSVLMDNLRVLKAADEASRKLEKGQGVTSEKRKDASESAGHKKSKR</sequence>
<evidence type="ECO:0000259" key="5">
    <source>
        <dbReference type="PROSITE" id="PS50280"/>
    </source>
</evidence>